<evidence type="ECO:0000313" key="1">
    <source>
        <dbReference type="EMBL" id="KAJ9097859.1"/>
    </source>
</evidence>
<dbReference type="EMBL" id="JASBWR010000082">
    <property type="protein sequence ID" value="KAJ9097859.1"/>
    <property type="molecule type" value="Genomic_DNA"/>
</dbReference>
<comment type="caution">
    <text evidence="1">The sequence shown here is derived from an EMBL/GenBank/DDBJ whole genome shotgun (WGS) entry which is preliminary data.</text>
</comment>
<proteinExistence type="predicted"/>
<organism evidence="1 2">
    <name type="scientific">Naganishia cerealis</name>
    <dbReference type="NCBI Taxonomy" id="610337"/>
    <lineage>
        <taxon>Eukaryota</taxon>
        <taxon>Fungi</taxon>
        <taxon>Dikarya</taxon>
        <taxon>Basidiomycota</taxon>
        <taxon>Agaricomycotina</taxon>
        <taxon>Tremellomycetes</taxon>
        <taxon>Filobasidiales</taxon>
        <taxon>Filobasidiaceae</taxon>
        <taxon>Naganishia</taxon>
    </lineage>
</organism>
<gene>
    <name evidence="1" type="ORF">QFC19_006651</name>
</gene>
<protein>
    <submittedName>
        <fullName evidence="1">Uncharacterized protein</fullName>
    </submittedName>
</protein>
<keyword evidence="2" id="KW-1185">Reference proteome</keyword>
<reference evidence="1" key="1">
    <citation type="submission" date="2023-04" db="EMBL/GenBank/DDBJ databases">
        <title>Draft Genome sequencing of Naganishia species isolated from polar environments using Oxford Nanopore Technology.</title>
        <authorList>
            <person name="Leo P."/>
            <person name="Venkateswaran K."/>
        </authorList>
    </citation>
    <scope>NUCLEOTIDE SEQUENCE</scope>
    <source>
        <strain evidence="1">MNA-CCFEE 5261</strain>
    </source>
</reference>
<sequence length="839" mass="91075">MGGEREFPDAATQWSNLLSSGLAPATASIGTGMERPEAVKRWRMSLERADLVKKKVVAMGGEIAVKPVAPRVEVVGPVSHVGAAPKRQREEEAKRRRREDEAEQITYLRRSSLIQHQRQTPDLKRTAATAPTQTTGHPLRLPLWHDADATFLAPLTSTQLAALTVRPDFSPDQKALAAEWKNVYAAPSPSWVPFEPFLSSKSAAALSSHDAASVIPIKVSQGIGANCSVVAGLNVLVAHNARQKGTRALGVCNFVDVKVKPEKSGGEDEGGDGRRYWRVKVFVNGAWRSLVIDSCLPISTKTDEPLHCTVTPDPPIPSCLSLPSLLWLAFLEKTYTSLLASSYAFPGSTPSTDLFHLTSWIPEHIPLARGSFQRERTWQRVKKGWEDGTVLITLGTGKDDRRRHPHAGVLQGIIRDPRVVPLHAYAVMDVMHGRPGGEGGDERKVKIVNPWRRGRSRTGSNGREWTRGVLQSLIEEAEDDDAEQDDPPDSIEITVSALSPGAEVWILLQRHITTFATAASAAGTFDTSENEGGEESGISMAVQLVESMGDVIRAQDVWARRSGEALEYTSSSWILIPVEFSGRTAGGNPSLPTFMYNPQYRVHVKPDILGKTQNALSSIKCQLTGDDQTSYNVKLVWNRGERVTDLQAQDVVADSGEYRYGHTSVTKADVGVGVYTLVVSSFEANKIFKASVKIQSTSPLDISPIPQEGAGMFSRVVKGQWSGFSAAGCPSLGSYENNPRYEMLLPEPATVLCRLQLAATTGTPIPISIAIFKRGPSGSLKEQVATSGPYADPISGVVCPQTHFEAGIYVLVPSTYASGTEANYVISVYATRKIELSAI</sequence>
<accession>A0ACC2VFU6</accession>
<dbReference type="Proteomes" id="UP001241377">
    <property type="component" value="Unassembled WGS sequence"/>
</dbReference>
<name>A0ACC2VFU6_9TREE</name>
<evidence type="ECO:0000313" key="2">
    <source>
        <dbReference type="Proteomes" id="UP001241377"/>
    </source>
</evidence>